<reference evidence="1" key="1">
    <citation type="journal article" date="2014" name="Int. J. Syst. Evol. Microbiol.">
        <title>Complete genome sequence of Corynebacterium casei LMG S-19264T (=DSM 44701T), isolated from a smear-ripened cheese.</title>
        <authorList>
            <consortium name="US DOE Joint Genome Institute (JGI-PGF)"/>
            <person name="Walter F."/>
            <person name="Albersmeier A."/>
            <person name="Kalinowski J."/>
            <person name="Ruckert C."/>
        </authorList>
    </citation>
    <scope>NUCLEOTIDE SEQUENCE</scope>
    <source>
        <strain evidence="1">KCTC 32437</strain>
    </source>
</reference>
<name>A0A918S060_9HYPH</name>
<evidence type="ECO:0000313" key="2">
    <source>
        <dbReference type="Proteomes" id="UP000646579"/>
    </source>
</evidence>
<comment type="caution">
    <text evidence="1">The sequence shown here is derived from an EMBL/GenBank/DDBJ whole genome shotgun (WGS) entry which is preliminary data.</text>
</comment>
<gene>
    <name evidence="1" type="ORF">GCM10007989_10670</name>
</gene>
<keyword evidence="2" id="KW-1185">Reference proteome</keyword>
<reference evidence="1" key="2">
    <citation type="submission" date="2020-09" db="EMBL/GenBank/DDBJ databases">
        <authorList>
            <person name="Sun Q."/>
            <person name="Kim S."/>
        </authorList>
    </citation>
    <scope>NUCLEOTIDE SEQUENCE</scope>
    <source>
        <strain evidence="1">KCTC 32437</strain>
    </source>
</reference>
<protein>
    <submittedName>
        <fullName evidence="1">Uncharacterized protein</fullName>
    </submittedName>
</protein>
<proteinExistence type="predicted"/>
<sequence length="64" mass="6638">MPVMRLAIAVAGAAVTLSRNPLVRAGVRSALSNPQTRDAAIAATRSAAYNAGVLARHITGRRAR</sequence>
<accession>A0A918S060</accession>
<dbReference type="EMBL" id="BMZE01000001">
    <property type="protein sequence ID" value="GHA17346.1"/>
    <property type="molecule type" value="Genomic_DNA"/>
</dbReference>
<organism evidence="1 2">
    <name type="scientific">Devosia pacifica</name>
    <dbReference type="NCBI Taxonomy" id="1335967"/>
    <lineage>
        <taxon>Bacteria</taxon>
        <taxon>Pseudomonadati</taxon>
        <taxon>Pseudomonadota</taxon>
        <taxon>Alphaproteobacteria</taxon>
        <taxon>Hyphomicrobiales</taxon>
        <taxon>Devosiaceae</taxon>
        <taxon>Devosia</taxon>
    </lineage>
</organism>
<evidence type="ECO:0000313" key="1">
    <source>
        <dbReference type="EMBL" id="GHA17346.1"/>
    </source>
</evidence>
<dbReference type="AlphaFoldDB" id="A0A918S060"/>
<dbReference type="Proteomes" id="UP000646579">
    <property type="component" value="Unassembled WGS sequence"/>
</dbReference>